<reference evidence="5 6" key="1">
    <citation type="submission" date="2019-02" db="EMBL/GenBank/DDBJ databases">
        <title>Prokaryotic population dynamics and viral predation in marine succession experiment using metagenomics: the confinement effect.</title>
        <authorList>
            <person name="Haro-Moreno J.M."/>
            <person name="Rodriguez-Valera F."/>
            <person name="Lopez-Perez M."/>
        </authorList>
    </citation>
    <scope>NUCLEOTIDE SEQUENCE [LARGE SCALE GENOMIC DNA]</scope>
    <source>
        <strain evidence="5">MED-G167</strain>
    </source>
</reference>
<proteinExistence type="predicted"/>
<evidence type="ECO:0000313" key="5">
    <source>
        <dbReference type="EMBL" id="RZO17874.1"/>
    </source>
</evidence>
<dbReference type="CDD" id="cd01545">
    <property type="entry name" value="PBP1_SalR"/>
    <property type="match status" value="1"/>
</dbReference>
<protein>
    <submittedName>
        <fullName evidence="5">LacI family DNA-binding transcriptional regulator</fullName>
    </submittedName>
</protein>
<dbReference type="SUPFAM" id="SSF47413">
    <property type="entry name" value="lambda repressor-like DNA-binding domains"/>
    <property type="match status" value="1"/>
</dbReference>
<keyword evidence="3" id="KW-0804">Transcription</keyword>
<evidence type="ECO:0000256" key="3">
    <source>
        <dbReference type="ARBA" id="ARBA00023163"/>
    </source>
</evidence>
<keyword evidence="1" id="KW-0805">Transcription regulation</keyword>
<dbReference type="Gene3D" id="1.10.260.40">
    <property type="entry name" value="lambda repressor-like DNA-binding domains"/>
    <property type="match status" value="1"/>
</dbReference>
<evidence type="ECO:0000259" key="4">
    <source>
        <dbReference type="PROSITE" id="PS50932"/>
    </source>
</evidence>
<dbReference type="AlphaFoldDB" id="A0A520M9F4"/>
<dbReference type="PROSITE" id="PS00356">
    <property type="entry name" value="HTH_LACI_1"/>
    <property type="match status" value="1"/>
</dbReference>
<dbReference type="SMART" id="SM00354">
    <property type="entry name" value="HTH_LACI"/>
    <property type="match status" value="1"/>
</dbReference>
<dbReference type="InterPro" id="IPR046335">
    <property type="entry name" value="LacI/GalR-like_sensor"/>
</dbReference>
<dbReference type="InterPro" id="IPR000843">
    <property type="entry name" value="HTH_LacI"/>
</dbReference>
<dbReference type="Pfam" id="PF13377">
    <property type="entry name" value="Peripla_BP_3"/>
    <property type="match status" value="1"/>
</dbReference>
<accession>A0A520M9F4</accession>
<dbReference type="PROSITE" id="PS50932">
    <property type="entry name" value="HTH_LACI_2"/>
    <property type="match status" value="1"/>
</dbReference>
<organism evidence="5 6">
    <name type="scientific">SAR86 cluster bacterium</name>
    <dbReference type="NCBI Taxonomy" id="2030880"/>
    <lineage>
        <taxon>Bacteria</taxon>
        <taxon>Pseudomonadati</taxon>
        <taxon>Pseudomonadota</taxon>
        <taxon>Gammaproteobacteria</taxon>
        <taxon>SAR86 cluster</taxon>
    </lineage>
</organism>
<dbReference type="CDD" id="cd01392">
    <property type="entry name" value="HTH_LacI"/>
    <property type="match status" value="1"/>
</dbReference>
<dbReference type="Gene3D" id="3.40.50.2300">
    <property type="match status" value="2"/>
</dbReference>
<keyword evidence="2 5" id="KW-0238">DNA-binding</keyword>
<evidence type="ECO:0000313" key="6">
    <source>
        <dbReference type="Proteomes" id="UP000318359"/>
    </source>
</evidence>
<dbReference type="Proteomes" id="UP000318359">
    <property type="component" value="Unassembled WGS sequence"/>
</dbReference>
<dbReference type="GO" id="GO:0000976">
    <property type="term" value="F:transcription cis-regulatory region binding"/>
    <property type="evidence" value="ECO:0007669"/>
    <property type="project" value="TreeGrafter"/>
</dbReference>
<dbReference type="SUPFAM" id="SSF53822">
    <property type="entry name" value="Periplasmic binding protein-like I"/>
    <property type="match status" value="1"/>
</dbReference>
<feature type="domain" description="HTH lacI-type" evidence="4">
    <location>
        <begin position="6"/>
        <end position="60"/>
    </location>
</feature>
<dbReference type="PANTHER" id="PTHR30146">
    <property type="entry name" value="LACI-RELATED TRANSCRIPTIONAL REPRESSOR"/>
    <property type="match status" value="1"/>
</dbReference>
<sequence>MVLKKATINDVAAHAKVSIKTVSRVINNEYGVSRATKDKVLNTIKRLQYVPNKAAQGLRSKKSFLIGLIYDNPDKFYLSDIQSGILETCAINGFSVVLFPCDYQDQKLLNKVREFILRTNLDGLILTPPISDMKDLVQKLQEDIPISIISPGLLTENKLCVSSDDLKASYDMTSHLIGLGHKNIGFIKGHIDHGATQYRYDGYLKALADNNIDFNKENIAQGDFSFDSGIKAAKKIFNKKDHLKITSIFASNDAMAAGVLKVANEENILIPEEISLVGFDNSPTASQAWPSITTIEQPVKEMAAFAAQILIDNIQNKVNKKPVSKIFDYELVFRESVKKIK</sequence>
<evidence type="ECO:0000256" key="2">
    <source>
        <dbReference type="ARBA" id="ARBA00023125"/>
    </source>
</evidence>
<dbReference type="GO" id="GO:0003700">
    <property type="term" value="F:DNA-binding transcription factor activity"/>
    <property type="evidence" value="ECO:0007669"/>
    <property type="project" value="TreeGrafter"/>
</dbReference>
<gene>
    <name evidence="5" type="ORF">EVB00_01825</name>
</gene>
<name>A0A520M9F4_9GAMM</name>
<dbReference type="InterPro" id="IPR010982">
    <property type="entry name" value="Lambda_DNA-bd_dom_sf"/>
</dbReference>
<dbReference type="EMBL" id="SHBM01000021">
    <property type="protein sequence ID" value="RZO17874.1"/>
    <property type="molecule type" value="Genomic_DNA"/>
</dbReference>
<dbReference type="PANTHER" id="PTHR30146:SF153">
    <property type="entry name" value="LACTOSE OPERON REPRESSOR"/>
    <property type="match status" value="1"/>
</dbReference>
<evidence type="ECO:0000256" key="1">
    <source>
        <dbReference type="ARBA" id="ARBA00023015"/>
    </source>
</evidence>
<dbReference type="Pfam" id="PF00356">
    <property type="entry name" value="LacI"/>
    <property type="match status" value="1"/>
</dbReference>
<comment type="caution">
    <text evidence="5">The sequence shown here is derived from an EMBL/GenBank/DDBJ whole genome shotgun (WGS) entry which is preliminary data.</text>
</comment>
<dbReference type="InterPro" id="IPR028082">
    <property type="entry name" value="Peripla_BP_I"/>
</dbReference>